<proteinExistence type="predicted"/>
<keyword evidence="1" id="KW-0732">Signal</keyword>
<evidence type="ECO:0000313" key="2">
    <source>
        <dbReference type="EMBL" id="TWP26854.1"/>
    </source>
</evidence>
<dbReference type="RefSeq" id="WP_146293418.1">
    <property type="nucleotide sequence ID" value="NZ_SELH01000025.1"/>
</dbReference>
<organism evidence="2 3">
    <name type="scientific">Apibacter muscae</name>
    <dbReference type="NCBI Taxonomy" id="2509004"/>
    <lineage>
        <taxon>Bacteria</taxon>
        <taxon>Pseudomonadati</taxon>
        <taxon>Bacteroidota</taxon>
        <taxon>Flavobacteriia</taxon>
        <taxon>Flavobacteriales</taxon>
        <taxon>Weeksellaceae</taxon>
        <taxon>Apibacter</taxon>
    </lineage>
</organism>
<name>A0A563DAP4_9FLAO</name>
<sequence>MKSKNFKILIFFFIILTNVKAQVGINTDQPLANLDVQGELNIPEVRINIKDRRTKEYTQIDYSKGVNVMIDPNGYLYKANSTGGIYYTTFDQQILIPINSLKAFPIVSLSDKYAIARFSFSTNISLAAQSQATLFGTIAFGNASGFVLSNLASGANDLTQVGAPRITYSADKMQVTIDFPQANVITSNVGLIFKYNNATGEITVQPTASNPKTNIVVNILESLRTRVL</sequence>
<reference evidence="2 3" key="1">
    <citation type="submission" date="2019-02" db="EMBL/GenBank/DDBJ databases">
        <title>Apibacter muscae sp. nov.: a novel member of the house fly microbiota.</title>
        <authorList>
            <person name="Park R."/>
        </authorList>
    </citation>
    <scope>NUCLEOTIDE SEQUENCE [LARGE SCALE GENOMIC DNA]</scope>
    <source>
        <strain evidence="2 3">AL1</strain>
    </source>
</reference>
<dbReference type="Proteomes" id="UP000319499">
    <property type="component" value="Unassembled WGS sequence"/>
</dbReference>
<feature type="chain" id="PRO_5022094503" evidence="1">
    <location>
        <begin position="22"/>
        <end position="228"/>
    </location>
</feature>
<accession>A0A563DAP4</accession>
<gene>
    <name evidence="2" type="ORF">ETU09_09875</name>
</gene>
<evidence type="ECO:0000256" key="1">
    <source>
        <dbReference type="SAM" id="SignalP"/>
    </source>
</evidence>
<protein>
    <submittedName>
        <fullName evidence="2">Uncharacterized protein</fullName>
    </submittedName>
</protein>
<dbReference type="EMBL" id="SELH01000025">
    <property type="protein sequence ID" value="TWP26854.1"/>
    <property type="molecule type" value="Genomic_DNA"/>
</dbReference>
<comment type="caution">
    <text evidence="2">The sequence shown here is derived from an EMBL/GenBank/DDBJ whole genome shotgun (WGS) entry which is preliminary data.</text>
</comment>
<dbReference type="AlphaFoldDB" id="A0A563DAP4"/>
<keyword evidence="3" id="KW-1185">Reference proteome</keyword>
<evidence type="ECO:0000313" key="3">
    <source>
        <dbReference type="Proteomes" id="UP000319499"/>
    </source>
</evidence>
<feature type="signal peptide" evidence="1">
    <location>
        <begin position="1"/>
        <end position="21"/>
    </location>
</feature>